<name>A0ACA9N103_9GLOM</name>
<dbReference type="EMBL" id="CAJVPU010012667">
    <property type="protein sequence ID" value="CAG8625509.1"/>
    <property type="molecule type" value="Genomic_DNA"/>
</dbReference>
<reference evidence="1" key="1">
    <citation type="submission" date="2021-06" db="EMBL/GenBank/DDBJ databases">
        <authorList>
            <person name="Kallberg Y."/>
            <person name="Tangrot J."/>
            <person name="Rosling A."/>
        </authorList>
    </citation>
    <scope>NUCLEOTIDE SEQUENCE</scope>
    <source>
        <strain evidence="1">IL203A</strain>
    </source>
</reference>
<feature type="non-terminal residue" evidence="1">
    <location>
        <position position="88"/>
    </location>
</feature>
<feature type="non-terminal residue" evidence="1">
    <location>
        <position position="1"/>
    </location>
</feature>
<accession>A0ACA9N103</accession>
<dbReference type="Proteomes" id="UP000789702">
    <property type="component" value="Unassembled WGS sequence"/>
</dbReference>
<sequence>YYHIDHFGVLPHQSLWGTTISITLGYYHIDHFGILPHRSLWGTTTSFTFFWLGAGGLAVLISCFSIQWVICFASDAILDATLDIMLNA</sequence>
<comment type="caution">
    <text evidence="1">The sequence shown here is derived from an EMBL/GenBank/DDBJ whole genome shotgun (WGS) entry which is preliminary data.</text>
</comment>
<organism evidence="1 2">
    <name type="scientific">Dentiscutata heterogama</name>
    <dbReference type="NCBI Taxonomy" id="1316150"/>
    <lineage>
        <taxon>Eukaryota</taxon>
        <taxon>Fungi</taxon>
        <taxon>Fungi incertae sedis</taxon>
        <taxon>Mucoromycota</taxon>
        <taxon>Glomeromycotina</taxon>
        <taxon>Glomeromycetes</taxon>
        <taxon>Diversisporales</taxon>
        <taxon>Gigasporaceae</taxon>
        <taxon>Dentiscutata</taxon>
    </lineage>
</organism>
<keyword evidence="2" id="KW-1185">Reference proteome</keyword>
<evidence type="ECO:0000313" key="1">
    <source>
        <dbReference type="EMBL" id="CAG8625509.1"/>
    </source>
</evidence>
<gene>
    <name evidence="1" type="ORF">DHETER_LOCUS8191</name>
</gene>
<proteinExistence type="predicted"/>
<protein>
    <submittedName>
        <fullName evidence="1">9342_t:CDS:1</fullName>
    </submittedName>
</protein>
<evidence type="ECO:0000313" key="2">
    <source>
        <dbReference type="Proteomes" id="UP000789702"/>
    </source>
</evidence>